<name>A0AC59ZCY6_RANTA</name>
<reference evidence="1" key="2">
    <citation type="submission" date="2025-03" db="EMBL/GenBank/DDBJ databases">
        <authorList>
            <consortium name="ELIXIR-Norway"/>
            <consortium name="Elixir Norway"/>
        </authorList>
    </citation>
    <scope>NUCLEOTIDE SEQUENCE</scope>
</reference>
<dbReference type="EMBL" id="OX596111">
    <property type="protein sequence ID" value="CAN0356310.1"/>
    <property type="molecule type" value="Genomic_DNA"/>
</dbReference>
<gene>
    <name evidence="1" type="ORF">MRATA1EN22A_LOCUS16376</name>
</gene>
<feature type="non-terminal residue" evidence="1">
    <location>
        <position position="1"/>
    </location>
</feature>
<dbReference type="Proteomes" id="UP001162501">
    <property type="component" value="Chromosome 27"/>
</dbReference>
<protein>
    <submittedName>
        <fullName evidence="1">Uncharacterized protein</fullName>
    </submittedName>
</protein>
<proteinExistence type="predicted"/>
<accession>A0AC59ZCY6</accession>
<reference evidence="1" key="1">
    <citation type="submission" date="2023-05" db="EMBL/GenBank/DDBJ databases">
        <authorList>
            <consortium name="ELIXIR-Norway"/>
        </authorList>
    </citation>
    <scope>NUCLEOTIDE SEQUENCE</scope>
</reference>
<sequence>AVTHAPDDKSATQLGPSLWNDSPYPAQARGAPSLFLQIGPVDSGDPRCSAQRVNPVVWWVHTGP</sequence>
<evidence type="ECO:0000313" key="1">
    <source>
        <dbReference type="EMBL" id="CAN0356310.1"/>
    </source>
</evidence>
<evidence type="ECO:0000313" key="2">
    <source>
        <dbReference type="Proteomes" id="UP001162501"/>
    </source>
</evidence>
<organism evidence="1 2">
    <name type="scientific">Rangifer tarandus platyrhynchus</name>
    <name type="common">Svalbard reindeer</name>
    <dbReference type="NCBI Taxonomy" id="3082113"/>
    <lineage>
        <taxon>Eukaryota</taxon>
        <taxon>Metazoa</taxon>
        <taxon>Chordata</taxon>
        <taxon>Craniata</taxon>
        <taxon>Vertebrata</taxon>
        <taxon>Euteleostomi</taxon>
        <taxon>Mammalia</taxon>
        <taxon>Eutheria</taxon>
        <taxon>Laurasiatheria</taxon>
        <taxon>Artiodactyla</taxon>
        <taxon>Ruminantia</taxon>
        <taxon>Pecora</taxon>
        <taxon>Cervidae</taxon>
        <taxon>Odocoileinae</taxon>
        <taxon>Rangifer</taxon>
    </lineage>
</organism>